<dbReference type="InterPro" id="IPR012318">
    <property type="entry name" value="HTH_CRP"/>
</dbReference>
<evidence type="ECO:0000256" key="1">
    <source>
        <dbReference type="ARBA" id="ARBA00023015"/>
    </source>
</evidence>
<dbReference type="Gene3D" id="1.10.10.10">
    <property type="entry name" value="Winged helix-like DNA-binding domain superfamily/Winged helix DNA-binding domain"/>
    <property type="match status" value="1"/>
</dbReference>
<keyword evidence="2" id="KW-0238">DNA-binding</keyword>
<dbReference type="PROSITE" id="PS51063">
    <property type="entry name" value="HTH_CRP_2"/>
    <property type="match status" value="1"/>
</dbReference>
<dbReference type="GO" id="GO:0003700">
    <property type="term" value="F:DNA-binding transcription factor activity"/>
    <property type="evidence" value="ECO:0007669"/>
    <property type="project" value="InterPro"/>
</dbReference>
<dbReference type="SUPFAM" id="SSF51206">
    <property type="entry name" value="cAMP-binding domain-like"/>
    <property type="match status" value="1"/>
</dbReference>
<evidence type="ECO:0000256" key="3">
    <source>
        <dbReference type="ARBA" id="ARBA00023163"/>
    </source>
</evidence>
<dbReference type="AlphaFoldDB" id="A0A7W9A2H2"/>
<keyword evidence="7" id="KW-1185">Reference proteome</keyword>
<evidence type="ECO:0000256" key="2">
    <source>
        <dbReference type="ARBA" id="ARBA00023125"/>
    </source>
</evidence>
<dbReference type="CDD" id="cd00038">
    <property type="entry name" value="CAP_ED"/>
    <property type="match status" value="1"/>
</dbReference>
<evidence type="ECO:0000259" key="5">
    <source>
        <dbReference type="PROSITE" id="PS51063"/>
    </source>
</evidence>
<keyword evidence="3" id="KW-0804">Transcription</keyword>
<dbReference type="InterPro" id="IPR036390">
    <property type="entry name" value="WH_DNA-bd_sf"/>
</dbReference>
<dbReference type="InterPro" id="IPR036388">
    <property type="entry name" value="WH-like_DNA-bd_sf"/>
</dbReference>
<dbReference type="Pfam" id="PF13545">
    <property type="entry name" value="HTH_Crp_2"/>
    <property type="match status" value="1"/>
</dbReference>
<dbReference type="PROSITE" id="PS50042">
    <property type="entry name" value="CNMP_BINDING_3"/>
    <property type="match status" value="1"/>
</dbReference>
<dbReference type="SMART" id="SM00100">
    <property type="entry name" value="cNMP"/>
    <property type="match status" value="1"/>
</dbReference>
<evidence type="ECO:0000313" key="6">
    <source>
        <dbReference type="EMBL" id="MBB5660211.1"/>
    </source>
</evidence>
<dbReference type="Pfam" id="PF00027">
    <property type="entry name" value="cNMP_binding"/>
    <property type="match status" value="1"/>
</dbReference>
<dbReference type="FunFam" id="1.10.10.10:FF:000028">
    <property type="entry name" value="Fumarate/nitrate reduction transcriptional regulator Fnr"/>
    <property type="match status" value="1"/>
</dbReference>
<reference evidence="6 7" key="1">
    <citation type="submission" date="2020-08" db="EMBL/GenBank/DDBJ databases">
        <title>Genomic Encyclopedia of Type Strains, Phase IV (KMG-IV): sequencing the most valuable type-strain genomes for metagenomic binning, comparative biology and taxonomic classification.</title>
        <authorList>
            <person name="Goeker M."/>
        </authorList>
    </citation>
    <scope>NUCLEOTIDE SEQUENCE [LARGE SCALE GENOMIC DNA]</scope>
    <source>
        <strain evidence="6 7">DSM 24448</strain>
    </source>
</reference>
<dbReference type="InterPro" id="IPR000595">
    <property type="entry name" value="cNMP-bd_dom"/>
</dbReference>
<dbReference type="PANTHER" id="PTHR24567">
    <property type="entry name" value="CRP FAMILY TRANSCRIPTIONAL REGULATORY PROTEIN"/>
    <property type="match status" value="1"/>
</dbReference>
<protein>
    <submittedName>
        <fullName evidence="6">CRP/FNR family transcriptional regulator</fullName>
    </submittedName>
</protein>
<dbReference type="OrthoDB" id="7584044at2"/>
<dbReference type="SMART" id="SM00419">
    <property type="entry name" value="HTH_CRP"/>
    <property type="match status" value="1"/>
</dbReference>
<evidence type="ECO:0000259" key="4">
    <source>
        <dbReference type="PROSITE" id="PS50042"/>
    </source>
</evidence>
<dbReference type="InterPro" id="IPR018490">
    <property type="entry name" value="cNMP-bd_dom_sf"/>
</dbReference>
<keyword evidence="1" id="KW-0805">Transcription regulation</keyword>
<evidence type="ECO:0000313" key="7">
    <source>
        <dbReference type="Proteomes" id="UP000548978"/>
    </source>
</evidence>
<dbReference type="PRINTS" id="PR00034">
    <property type="entry name" value="HTHCRP"/>
</dbReference>
<sequence length="245" mass="26585">MLQVRLKPPVCPSRPLAADCGACGARAFSVCASLEGEDLARLSALAEPVRFAAGQALTRQGERADYLFNITSGTARVQTLMADGRRQITGFLFAGDFVGLEAAARHAGSVEAIELVTACRFAIGDYRTLVRQSPKLEAVLLERAGHELTEARAQILLLGRKTAEEKLASFLLNLADRDPMRPHAEGQLRLPMSRTEIADYLGLTIETVSRVLGRFKTAGIVQLVSVSELRILRPERLTQLADGES</sequence>
<name>A0A7W9A2H2_9CAUL</name>
<dbReference type="GO" id="GO:0005829">
    <property type="term" value="C:cytosol"/>
    <property type="evidence" value="ECO:0007669"/>
    <property type="project" value="TreeGrafter"/>
</dbReference>
<dbReference type="Gene3D" id="2.60.120.10">
    <property type="entry name" value="Jelly Rolls"/>
    <property type="match status" value="1"/>
</dbReference>
<feature type="domain" description="Cyclic nucleotide-binding" evidence="4">
    <location>
        <begin position="30"/>
        <end position="99"/>
    </location>
</feature>
<dbReference type="RefSeq" id="WP_123287666.1">
    <property type="nucleotide sequence ID" value="NZ_JACIJB010000002.1"/>
</dbReference>
<dbReference type="InterPro" id="IPR014710">
    <property type="entry name" value="RmlC-like_jellyroll"/>
</dbReference>
<gene>
    <name evidence="6" type="ORF">FHS65_000951</name>
</gene>
<proteinExistence type="predicted"/>
<dbReference type="PANTHER" id="PTHR24567:SF75">
    <property type="entry name" value="FUMARATE AND NITRATE REDUCTION REGULATORY PROTEIN"/>
    <property type="match status" value="1"/>
</dbReference>
<feature type="domain" description="HTH crp-type" evidence="5">
    <location>
        <begin position="161"/>
        <end position="235"/>
    </location>
</feature>
<dbReference type="InterPro" id="IPR018335">
    <property type="entry name" value="Tscrpt_reg_HTH_Crp-type_CS"/>
</dbReference>
<dbReference type="PROSITE" id="PS00042">
    <property type="entry name" value="HTH_CRP_1"/>
    <property type="match status" value="1"/>
</dbReference>
<dbReference type="Proteomes" id="UP000548978">
    <property type="component" value="Unassembled WGS sequence"/>
</dbReference>
<accession>A0A7W9A2H2</accession>
<dbReference type="GO" id="GO:0003677">
    <property type="term" value="F:DNA binding"/>
    <property type="evidence" value="ECO:0007669"/>
    <property type="project" value="UniProtKB-KW"/>
</dbReference>
<comment type="caution">
    <text evidence="6">The sequence shown here is derived from an EMBL/GenBank/DDBJ whole genome shotgun (WGS) entry which is preliminary data.</text>
</comment>
<dbReference type="CDD" id="cd00092">
    <property type="entry name" value="HTH_CRP"/>
    <property type="match status" value="1"/>
</dbReference>
<organism evidence="6 7">
    <name type="scientific">Brevundimonas halotolerans</name>
    <dbReference type="NCBI Taxonomy" id="69670"/>
    <lineage>
        <taxon>Bacteria</taxon>
        <taxon>Pseudomonadati</taxon>
        <taxon>Pseudomonadota</taxon>
        <taxon>Alphaproteobacteria</taxon>
        <taxon>Caulobacterales</taxon>
        <taxon>Caulobacteraceae</taxon>
        <taxon>Brevundimonas</taxon>
    </lineage>
</organism>
<dbReference type="SUPFAM" id="SSF46785">
    <property type="entry name" value="Winged helix' DNA-binding domain"/>
    <property type="match status" value="1"/>
</dbReference>
<dbReference type="EMBL" id="JACIJB010000002">
    <property type="protein sequence ID" value="MBB5660211.1"/>
    <property type="molecule type" value="Genomic_DNA"/>
</dbReference>
<dbReference type="InterPro" id="IPR050397">
    <property type="entry name" value="Env_Response_Regulators"/>
</dbReference>